<name>S4XVK6_SORCE</name>
<dbReference type="KEGG" id="scu:SCE1572_18860"/>
<reference evidence="2 3" key="1">
    <citation type="journal article" date="2013" name="Sci. Rep.">
        <title>Extraordinary expansion of a Sorangium cellulosum genome from an alkaline milieu.</title>
        <authorList>
            <person name="Han K."/>
            <person name="Li Z.F."/>
            <person name="Peng R."/>
            <person name="Zhu L.P."/>
            <person name="Zhou T."/>
            <person name="Wang L.G."/>
            <person name="Li S.G."/>
            <person name="Zhang X.B."/>
            <person name="Hu W."/>
            <person name="Wu Z.H."/>
            <person name="Qin N."/>
            <person name="Li Y.Z."/>
        </authorList>
    </citation>
    <scope>NUCLEOTIDE SEQUENCE [LARGE SCALE GENOMIC DNA]</scope>
    <source>
        <strain evidence="2 3">So0157-2</strain>
    </source>
</reference>
<dbReference type="HOGENOM" id="CLU_1077292_0_0_7"/>
<gene>
    <name evidence="2" type="ORF">SCE1572_18860</name>
</gene>
<feature type="region of interest" description="Disordered" evidence="1">
    <location>
        <begin position="19"/>
        <end position="60"/>
    </location>
</feature>
<dbReference type="AlphaFoldDB" id="S4XVK6"/>
<accession>S4XVK6</accession>
<organism evidence="2 3">
    <name type="scientific">Sorangium cellulosum So0157-2</name>
    <dbReference type="NCBI Taxonomy" id="1254432"/>
    <lineage>
        <taxon>Bacteria</taxon>
        <taxon>Pseudomonadati</taxon>
        <taxon>Myxococcota</taxon>
        <taxon>Polyangia</taxon>
        <taxon>Polyangiales</taxon>
        <taxon>Polyangiaceae</taxon>
        <taxon>Sorangium</taxon>
    </lineage>
</organism>
<dbReference type="STRING" id="1254432.SCE1572_18860"/>
<feature type="region of interest" description="Disordered" evidence="1">
    <location>
        <begin position="76"/>
        <end position="138"/>
    </location>
</feature>
<feature type="compositionally biased region" description="Low complexity" evidence="1">
    <location>
        <begin position="219"/>
        <end position="241"/>
    </location>
</feature>
<protein>
    <submittedName>
        <fullName evidence="2">Uncharacterized protein</fullName>
    </submittedName>
</protein>
<feature type="compositionally biased region" description="Polar residues" evidence="1">
    <location>
        <begin position="181"/>
        <end position="200"/>
    </location>
</feature>
<sequence>MKNTCFSVYAPGGQALSPSFAMQSPPSNGAPGLGTQTRPTLQPWPAGGAGHARPSRVHRGGGASICTGFGAQLPPVAPSGSAETDTTHGCASRLASHRSSAGSQAAPPPNTPSGPAHSSGIQPGMGFRSQAQTQGESHGASLTLISIFSSASHACPSAGPHEHVQLAGGADRPRLPMNGSPAANASGQPGSLAGSPSNSAKVPLQPSGTAVVHTKSPHAGSAQSTSPSPSSSAPFEQSSAPASPPAPALPEGSGSSKV</sequence>
<evidence type="ECO:0000313" key="2">
    <source>
        <dbReference type="EMBL" id="AGP36371.1"/>
    </source>
</evidence>
<dbReference type="EMBL" id="CP003969">
    <property type="protein sequence ID" value="AGP36371.1"/>
    <property type="molecule type" value="Genomic_DNA"/>
</dbReference>
<feature type="compositionally biased region" description="Low complexity" evidence="1">
    <location>
        <begin position="249"/>
        <end position="258"/>
    </location>
</feature>
<feature type="region of interest" description="Disordered" evidence="1">
    <location>
        <begin position="154"/>
        <end position="258"/>
    </location>
</feature>
<evidence type="ECO:0000256" key="1">
    <source>
        <dbReference type="SAM" id="MobiDB-lite"/>
    </source>
</evidence>
<proteinExistence type="predicted"/>
<dbReference type="Proteomes" id="UP000014803">
    <property type="component" value="Chromosome"/>
</dbReference>
<evidence type="ECO:0000313" key="3">
    <source>
        <dbReference type="Proteomes" id="UP000014803"/>
    </source>
</evidence>